<feature type="active site" evidence="5">
    <location>
        <position position="112"/>
    </location>
</feature>
<comment type="similarity">
    <text evidence="1">Belongs to the DNA repair enzymes AP/ExoA family.</text>
</comment>
<dbReference type="PANTHER" id="PTHR22748:SF6">
    <property type="entry name" value="DNA-(APURINIC OR APYRIMIDINIC SITE) ENDONUCLEASE"/>
    <property type="match status" value="1"/>
</dbReference>
<dbReference type="InterPro" id="IPR004808">
    <property type="entry name" value="AP_endonuc_1"/>
</dbReference>
<dbReference type="SUPFAM" id="SSF56219">
    <property type="entry name" value="DNase I-like"/>
    <property type="match status" value="1"/>
</dbReference>
<feature type="active site" description="Proton donor/acceptor" evidence="5">
    <location>
        <position position="152"/>
    </location>
</feature>
<evidence type="ECO:0000256" key="2">
    <source>
        <dbReference type="ARBA" id="ARBA00022723"/>
    </source>
</evidence>
<evidence type="ECO:0000256" key="3">
    <source>
        <dbReference type="ARBA" id="ARBA00022801"/>
    </source>
</evidence>
<feature type="binding site" evidence="6">
    <location>
        <position position="152"/>
    </location>
    <ligand>
        <name>Mg(2+)</name>
        <dbReference type="ChEBI" id="CHEBI:18420"/>
        <label>1</label>
    </ligand>
</feature>
<proteinExistence type="inferred from homology"/>
<keyword evidence="4 6" id="KW-0460">Magnesium</keyword>
<dbReference type="NCBIfam" id="TIGR00195">
    <property type="entry name" value="exoDNase_III"/>
    <property type="match status" value="1"/>
</dbReference>
<feature type="binding site" evidence="6">
    <location>
        <position position="154"/>
    </location>
    <ligand>
        <name>Mg(2+)</name>
        <dbReference type="ChEBI" id="CHEBI:18420"/>
        <label>1</label>
    </ligand>
</feature>
<feature type="site" description="Important for catalytic activity" evidence="7">
    <location>
        <position position="223"/>
    </location>
</feature>
<dbReference type="Pfam" id="PF03372">
    <property type="entry name" value="Exo_endo_phos"/>
    <property type="match status" value="1"/>
</dbReference>
<dbReference type="InterPro" id="IPR020847">
    <property type="entry name" value="AP_endonuclease_F1_BS"/>
</dbReference>
<feature type="site" description="Transition state stabilizer" evidence="7">
    <location>
        <position position="154"/>
    </location>
</feature>
<feature type="binding site" evidence="6">
    <location>
        <position position="249"/>
    </location>
    <ligand>
        <name>Mg(2+)</name>
        <dbReference type="ChEBI" id="CHEBI:18420"/>
        <label>1</label>
    </ligand>
</feature>
<sequence>MNTIRLLSWNVNGIRAIHKKGFIDWALKENPDILCLQETKAHPEQLPKELVNIDSYESYFSHSKIKKGYSGVAVYSKLNSYDVKYGFGISKFDEEGRTLILDYGDFILFNIYFPNGKMSDERLQYKMDFYEAFLEYADALVKQGRKLIICGDVNTAHKEIDLARPKENEKTSGFLPIERKWIDKFLSHGFIDTFRMFNNQPGNYTWWDMQTRARERNVGWRIDYFFISENFKSNLVNAFILPDVMGSDHCPVGIEIRLDTSK</sequence>
<feature type="site" description="Interaction with DNA substrate" evidence="7">
    <location>
        <position position="249"/>
    </location>
</feature>
<evidence type="ECO:0000256" key="6">
    <source>
        <dbReference type="PIRSR" id="PIRSR604808-2"/>
    </source>
</evidence>
<protein>
    <submittedName>
        <fullName evidence="9">Exodeoxyribonuclease III</fullName>
        <ecNumber evidence="9">3.1.11.2</ecNumber>
    </submittedName>
</protein>
<dbReference type="GO" id="GO:0008081">
    <property type="term" value="F:phosphoric diester hydrolase activity"/>
    <property type="evidence" value="ECO:0007669"/>
    <property type="project" value="TreeGrafter"/>
</dbReference>
<feature type="binding site" evidence="6">
    <location>
        <position position="38"/>
    </location>
    <ligand>
        <name>Mg(2+)</name>
        <dbReference type="ChEBI" id="CHEBI:18420"/>
        <label>1</label>
    </ligand>
</feature>
<accession>A0A832G0N4</accession>
<dbReference type="GO" id="GO:0046872">
    <property type="term" value="F:metal ion binding"/>
    <property type="evidence" value="ECO:0007669"/>
    <property type="project" value="UniProtKB-KW"/>
</dbReference>
<dbReference type="PANTHER" id="PTHR22748">
    <property type="entry name" value="AP ENDONUCLEASE"/>
    <property type="match status" value="1"/>
</dbReference>
<feature type="domain" description="Endonuclease/exonuclease/phosphatase" evidence="8">
    <location>
        <begin position="7"/>
        <end position="249"/>
    </location>
</feature>
<reference evidence="9" key="1">
    <citation type="journal article" date="2020" name="mSystems">
        <title>Genome- and Community-Level Interaction Insights into Carbon Utilization and Element Cycling Functions of Hydrothermarchaeota in Hydrothermal Sediment.</title>
        <authorList>
            <person name="Zhou Z."/>
            <person name="Liu Y."/>
            <person name="Xu W."/>
            <person name="Pan J."/>
            <person name="Luo Z.H."/>
            <person name="Li M."/>
        </authorList>
    </citation>
    <scope>NUCLEOTIDE SEQUENCE [LARGE SCALE GENOMIC DNA]</scope>
    <source>
        <strain evidence="9">SpSt-500</strain>
    </source>
</reference>
<dbReference type="InterPro" id="IPR005135">
    <property type="entry name" value="Endo/exonuclease/phosphatase"/>
</dbReference>
<dbReference type="GO" id="GO:0006284">
    <property type="term" value="P:base-excision repair"/>
    <property type="evidence" value="ECO:0007669"/>
    <property type="project" value="TreeGrafter"/>
</dbReference>
<feature type="active site" description="Proton acceptor" evidence="5">
    <location>
        <position position="249"/>
    </location>
</feature>
<dbReference type="EC" id="3.1.11.2" evidence="9"/>
<dbReference type="GO" id="GO:0003677">
    <property type="term" value="F:DNA binding"/>
    <property type="evidence" value="ECO:0007669"/>
    <property type="project" value="InterPro"/>
</dbReference>
<name>A0A832G0N4_9BACT</name>
<comment type="cofactor">
    <cofactor evidence="6">
        <name>Mg(2+)</name>
        <dbReference type="ChEBI" id="CHEBI:18420"/>
    </cofactor>
    <cofactor evidence="6">
        <name>Mn(2+)</name>
        <dbReference type="ChEBI" id="CHEBI:29035"/>
    </cofactor>
    <text evidence="6">Probably binds two magnesium or manganese ions per subunit.</text>
</comment>
<dbReference type="GO" id="GO:0008311">
    <property type="term" value="F:double-stranded DNA 3'-5' DNA exonuclease activity"/>
    <property type="evidence" value="ECO:0007669"/>
    <property type="project" value="UniProtKB-EC"/>
</dbReference>
<feature type="binding site" evidence="6">
    <location>
        <position position="10"/>
    </location>
    <ligand>
        <name>Mg(2+)</name>
        <dbReference type="ChEBI" id="CHEBI:18420"/>
        <label>1</label>
    </ligand>
</feature>
<keyword evidence="6" id="KW-0464">Manganese</keyword>
<organism evidence="9">
    <name type="scientific">Ignavibacterium album</name>
    <dbReference type="NCBI Taxonomy" id="591197"/>
    <lineage>
        <taxon>Bacteria</taxon>
        <taxon>Pseudomonadati</taxon>
        <taxon>Ignavibacteriota</taxon>
        <taxon>Ignavibacteria</taxon>
        <taxon>Ignavibacteriales</taxon>
        <taxon>Ignavibacteriaceae</taxon>
        <taxon>Ignavibacterium</taxon>
    </lineage>
</organism>
<dbReference type="InterPro" id="IPR036691">
    <property type="entry name" value="Endo/exonu/phosph_ase_sf"/>
</dbReference>
<evidence type="ECO:0000259" key="8">
    <source>
        <dbReference type="Pfam" id="PF03372"/>
    </source>
</evidence>
<gene>
    <name evidence="9" type="primary">xth</name>
    <name evidence="9" type="ORF">ENS56_04215</name>
</gene>
<evidence type="ECO:0000256" key="7">
    <source>
        <dbReference type="PIRSR" id="PIRSR604808-3"/>
    </source>
</evidence>
<keyword evidence="3 9" id="KW-0378">Hydrolase</keyword>
<dbReference type="NCBIfam" id="TIGR00633">
    <property type="entry name" value="xth"/>
    <property type="match status" value="1"/>
</dbReference>
<dbReference type="GO" id="GO:0003906">
    <property type="term" value="F:DNA-(apurinic or apyrimidinic site) endonuclease activity"/>
    <property type="evidence" value="ECO:0007669"/>
    <property type="project" value="TreeGrafter"/>
</dbReference>
<feature type="binding site" evidence="6">
    <location>
        <position position="248"/>
    </location>
    <ligand>
        <name>Mg(2+)</name>
        <dbReference type="ChEBI" id="CHEBI:18420"/>
        <label>1</label>
    </ligand>
</feature>
<dbReference type="PROSITE" id="PS51435">
    <property type="entry name" value="AP_NUCLEASE_F1_4"/>
    <property type="match status" value="1"/>
</dbReference>
<dbReference type="AlphaFoldDB" id="A0A832G0N4"/>
<dbReference type="CDD" id="cd09085">
    <property type="entry name" value="Mth212-like_AP-endo"/>
    <property type="match status" value="1"/>
</dbReference>
<keyword evidence="2 6" id="KW-0479">Metal-binding</keyword>
<evidence type="ECO:0000256" key="1">
    <source>
        <dbReference type="ARBA" id="ARBA00007092"/>
    </source>
</evidence>
<evidence type="ECO:0000313" key="9">
    <source>
        <dbReference type="EMBL" id="HGT47214.1"/>
    </source>
</evidence>
<evidence type="ECO:0000256" key="4">
    <source>
        <dbReference type="ARBA" id="ARBA00022842"/>
    </source>
</evidence>
<dbReference type="Gene3D" id="3.60.10.10">
    <property type="entry name" value="Endonuclease/exonuclease/phosphatase"/>
    <property type="match status" value="1"/>
</dbReference>
<dbReference type="EMBL" id="DSVI01000005">
    <property type="protein sequence ID" value="HGT47214.1"/>
    <property type="molecule type" value="Genomic_DNA"/>
</dbReference>
<dbReference type="FunFam" id="3.60.10.10:FF:000026">
    <property type="entry name" value="Exodeoxyribonuclease III"/>
    <property type="match status" value="1"/>
</dbReference>
<comment type="caution">
    <text evidence="9">The sequence shown here is derived from an EMBL/GenBank/DDBJ whole genome shotgun (WGS) entry which is preliminary data.</text>
</comment>
<evidence type="ECO:0000256" key="5">
    <source>
        <dbReference type="PIRSR" id="PIRSR604808-1"/>
    </source>
</evidence>
<dbReference type="PROSITE" id="PS00726">
    <property type="entry name" value="AP_NUCLEASE_F1_1"/>
    <property type="match status" value="1"/>
</dbReference>